<reference evidence="2 3" key="1">
    <citation type="submission" date="2021-05" db="EMBL/GenBank/DDBJ databases">
        <title>Novel species in genus Cellulomonas.</title>
        <authorList>
            <person name="Zhang G."/>
        </authorList>
    </citation>
    <scope>NUCLEOTIDE SEQUENCE [LARGE SCALE GENOMIC DNA]</scope>
    <source>
        <strain evidence="3">zg-ZUI157</strain>
    </source>
</reference>
<dbReference type="EMBL" id="CP076023">
    <property type="protein sequence ID" value="QWC16066.1"/>
    <property type="molecule type" value="Genomic_DNA"/>
</dbReference>
<feature type="transmembrane region" description="Helical" evidence="1">
    <location>
        <begin position="45"/>
        <end position="64"/>
    </location>
</feature>
<evidence type="ECO:0000313" key="3">
    <source>
        <dbReference type="Proteomes" id="UP000679335"/>
    </source>
</evidence>
<evidence type="ECO:0000256" key="1">
    <source>
        <dbReference type="SAM" id="Phobius"/>
    </source>
</evidence>
<feature type="transmembrane region" description="Helical" evidence="1">
    <location>
        <begin position="103"/>
        <end position="122"/>
    </location>
</feature>
<evidence type="ECO:0000313" key="2">
    <source>
        <dbReference type="EMBL" id="QWC16066.1"/>
    </source>
</evidence>
<feature type="transmembrane region" description="Helical" evidence="1">
    <location>
        <begin position="71"/>
        <end position="91"/>
    </location>
</feature>
<evidence type="ECO:0008006" key="4">
    <source>
        <dbReference type="Google" id="ProtNLM"/>
    </source>
</evidence>
<sequence length="146" mass="14558">MTPSAEHHPPRQRTGSRARAVTVGALAVGAAGIAVLWAAGVEFPVAVPPGIVILLLGAVFVALARAPWAPAVGSALGLFVTVGFLVSPTGLDNLTGGHGATIAAGQAVQLVGVVTATIAGVIGTRMERARHRAGAGPDPRGQPSRR</sequence>
<gene>
    <name evidence="2" type="ORF">KKR89_17815</name>
</gene>
<keyword evidence="1" id="KW-1133">Transmembrane helix</keyword>
<name>A0ABX8GK69_9CELL</name>
<dbReference type="RefSeq" id="WP_208196639.1">
    <property type="nucleotide sequence ID" value="NZ_CP076023.1"/>
</dbReference>
<proteinExistence type="predicted"/>
<keyword evidence="3" id="KW-1185">Reference proteome</keyword>
<accession>A0ABX8GK69</accession>
<protein>
    <recommendedName>
        <fullName evidence="4">SPW repeat-containing protein</fullName>
    </recommendedName>
</protein>
<organism evidence="2 3">
    <name type="scientific">Cellulomonas dongxiuzhuiae</name>
    <dbReference type="NCBI Taxonomy" id="2819979"/>
    <lineage>
        <taxon>Bacteria</taxon>
        <taxon>Bacillati</taxon>
        <taxon>Actinomycetota</taxon>
        <taxon>Actinomycetes</taxon>
        <taxon>Micrococcales</taxon>
        <taxon>Cellulomonadaceae</taxon>
        <taxon>Cellulomonas</taxon>
    </lineage>
</organism>
<feature type="transmembrane region" description="Helical" evidence="1">
    <location>
        <begin position="20"/>
        <end position="39"/>
    </location>
</feature>
<dbReference type="Proteomes" id="UP000679335">
    <property type="component" value="Chromosome"/>
</dbReference>
<keyword evidence="1" id="KW-0472">Membrane</keyword>
<keyword evidence="1" id="KW-0812">Transmembrane</keyword>